<feature type="domain" description="VWFA" evidence="2">
    <location>
        <begin position="207"/>
        <end position="375"/>
    </location>
</feature>
<evidence type="ECO:0000313" key="3">
    <source>
        <dbReference type="EMBL" id="ADD28285.1"/>
    </source>
</evidence>
<dbReference type="PANTHER" id="PTHR39338">
    <property type="entry name" value="BLL5662 PROTEIN-RELATED"/>
    <property type="match status" value="1"/>
</dbReference>
<dbReference type="EMBL" id="CP005385">
    <property type="protein sequence ID" value="AGK06275.1"/>
    <property type="molecule type" value="Genomic_DNA"/>
</dbReference>
<dbReference type="PIRSF" id="PIRSF010256">
    <property type="entry name" value="CoxE_vWa"/>
    <property type="match status" value="1"/>
</dbReference>
<name>D3PS52_MEIRD</name>
<dbReference type="eggNOG" id="COG3552">
    <property type="taxonomic scope" value="Bacteria"/>
</dbReference>
<organism evidence="4 6">
    <name type="scientific">Meiothermus ruber (strain ATCC 35948 / DSM 1279 / VKM B-1258 / 21)</name>
    <name type="common">Thermus ruber</name>
    <dbReference type="NCBI Taxonomy" id="504728"/>
    <lineage>
        <taxon>Bacteria</taxon>
        <taxon>Thermotogati</taxon>
        <taxon>Deinococcota</taxon>
        <taxon>Deinococci</taxon>
        <taxon>Thermales</taxon>
        <taxon>Thermaceae</taxon>
        <taxon>Meiothermus</taxon>
    </lineage>
</organism>
<evidence type="ECO:0000256" key="1">
    <source>
        <dbReference type="SAM" id="MobiDB-lite"/>
    </source>
</evidence>
<evidence type="ECO:0000259" key="2">
    <source>
        <dbReference type="SMART" id="SM00327"/>
    </source>
</evidence>
<dbReference type="AlphaFoldDB" id="D3PS52"/>
<dbReference type="InterPro" id="IPR036465">
    <property type="entry name" value="vWFA_dom_sf"/>
</dbReference>
<dbReference type="InterPro" id="IPR011195">
    <property type="entry name" value="UCP010256"/>
</dbReference>
<proteinExistence type="predicted"/>
<dbReference type="KEGG" id="mrb:Mrub_1523"/>
<protein>
    <submittedName>
        <fullName evidence="4">VWA containing CoxE family protein</fullName>
    </submittedName>
</protein>
<dbReference type="KEGG" id="mre:K649_14945"/>
<reference evidence="4" key="2">
    <citation type="submission" date="2013-04" db="EMBL/GenBank/DDBJ databases">
        <title>Non-Hybrid, Finished Microbial Genome Assemblies from Long-Read SMRT Sequencing Data.</title>
        <authorList>
            <person name="Klammer A."/>
            <person name="Drake J."/>
            <person name="Heiner C."/>
            <person name="Clum A."/>
            <person name="Copeland A."/>
            <person name="Huddleston J."/>
            <person name="Eichler E."/>
            <person name="Turner S.W."/>
        </authorList>
    </citation>
    <scope>NUCLEOTIDE SEQUENCE</scope>
    <source>
        <strain evidence="4">DSM 1279</strain>
    </source>
</reference>
<dbReference type="PANTHER" id="PTHR39338:SF6">
    <property type="entry name" value="BLL5662 PROTEIN"/>
    <property type="match status" value="1"/>
</dbReference>
<dbReference type="InterPro" id="IPR002035">
    <property type="entry name" value="VWF_A"/>
</dbReference>
<dbReference type="CDD" id="cd00198">
    <property type="entry name" value="vWFA"/>
    <property type="match status" value="1"/>
</dbReference>
<evidence type="ECO:0000313" key="6">
    <source>
        <dbReference type="Proteomes" id="UP000013026"/>
    </source>
</evidence>
<dbReference type="OrthoDB" id="9790469at2"/>
<dbReference type="Pfam" id="PF05762">
    <property type="entry name" value="VWA_CoxE"/>
    <property type="match status" value="1"/>
</dbReference>
<dbReference type="Gene3D" id="3.40.50.410">
    <property type="entry name" value="von Willebrand factor, type A domain"/>
    <property type="match status" value="1"/>
</dbReference>
<feature type="region of interest" description="Disordered" evidence="1">
    <location>
        <begin position="88"/>
        <end position="124"/>
    </location>
</feature>
<evidence type="ECO:0000313" key="5">
    <source>
        <dbReference type="Proteomes" id="UP000006655"/>
    </source>
</evidence>
<dbReference type="RefSeq" id="WP_013013787.1">
    <property type="nucleotide sequence ID" value="NC_013946.1"/>
</dbReference>
<feature type="compositionally biased region" description="Basic and acidic residues" evidence="1">
    <location>
        <begin position="95"/>
        <end position="112"/>
    </location>
</feature>
<evidence type="ECO:0000313" key="4">
    <source>
        <dbReference type="EMBL" id="AGK06275.1"/>
    </source>
</evidence>
<dbReference type="EMBL" id="CP001743">
    <property type="protein sequence ID" value="ADD28285.1"/>
    <property type="molecule type" value="Genomic_DNA"/>
</dbReference>
<gene>
    <name evidence="3" type="ordered locus">Mrub_1523</name>
    <name evidence="4" type="ORF">K649_14945</name>
</gene>
<reference evidence="3 5" key="1">
    <citation type="journal article" date="2010" name="Stand. Genomic Sci.">
        <title>Complete genome sequence of Meiothermus ruber type strain (21).</title>
        <authorList>
            <person name="Tindall B.J."/>
            <person name="Sikorski J."/>
            <person name="Lucas S."/>
            <person name="Goltsman E."/>
            <person name="Copeland A."/>
            <person name="Glavina Del Rio T."/>
            <person name="Nolan M."/>
            <person name="Tice H."/>
            <person name="Cheng J.F."/>
            <person name="Han C."/>
            <person name="Pitluck S."/>
            <person name="Liolios K."/>
            <person name="Ivanova N."/>
            <person name="Mavromatis K."/>
            <person name="Ovchinnikova G."/>
            <person name="Pati A."/>
            <person name="Fahnrich R."/>
            <person name="Goodwin L."/>
            <person name="Chen A."/>
            <person name="Palaniappan K."/>
            <person name="Land M."/>
            <person name="Hauser L."/>
            <person name="Chang Y.J."/>
            <person name="Jeffries C.D."/>
            <person name="Rohde M."/>
            <person name="Goker M."/>
            <person name="Woyke T."/>
            <person name="Bristow J."/>
            <person name="Eisen J.A."/>
            <person name="Markowitz V."/>
            <person name="Hugenholtz P."/>
            <person name="Kyrpides N.C."/>
            <person name="Klenk H.P."/>
            <person name="Lapidus A."/>
        </authorList>
    </citation>
    <scope>NUCLEOTIDE SEQUENCE [LARGE SCALE GENOMIC DNA]</scope>
    <source>
        <strain evidence="5">ATCC 35948 / DSM 1279 / VKM B-1258 / 21</strain>
        <strain evidence="3">DSM 1279</strain>
    </source>
</reference>
<dbReference type="InterPro" id="IPR008912">
    <property type="entry name" value="Uncharacterised_CoxE"/>
</dbReference>
<dbReference type="SMART" id="SM00327">
    <property type="entry name" value="VWA"/>
    <property type="match status" value="1"/>
</dbReference>
<dbReference type="STRING" id="504728.K649_14945"/>
<keyword evidence="5" id="KW-1185">Reference proteome</keyword>
<dbReference type="Proteomes" id="UP000006655">
    <property type="component" value="Chromosome"/>
</dbReference>
<sequence length="389" mass="44256">MTVSTSQLLSHVVAFARSLRHAGIVVTPGQTATFARALGEISIFDPEAFFYAAQSTLLTRQEDRAKFAEAFRQFWQYLGLERFPTELLHQTPLPPKKDPKARPGEVGREPRSSEQSSKQPQPVVDRALTFSETEVLKQKRFDQMSEAELEAARRLLYGLAWNPPKRRTRRLKAGGKEQLDLRKSFRRSLKHQGELVELERRSRKRKPRPIVALADVSGSMERYARMLLHFLHAFSLVQTRQGVRQVECFTFGTRLTRITRTLKKSSVDAALSEVGRQVKDWSGGTRIGACLHSFNQNWAKRVLGRGALVLVISDGWDQGEPELLAFEMERLQKSCHRLIWLNPLLGTPGYQPLTRGLVAAMPFIDDFLPIHNLSSLEQLVKALEELEPH</sequence>
<dbReference type="Proteomes" id="UP000013026">
    <property type="component" value="Chromosome"/>
</dbReference>
<dbReference type="PATRIC" id="fig|504728.9.peg.3068"/>
<dbReference type="SUPFAM" id="SSF53300">
    <property type="entry name" value="vWA-like"/>
    <property type="match status" value="1"/>
</dbReference>
<reference evidence="4 6" key="3">
    <citation type="submission" date="2013-04" db="EMBL/GenBank/DDBJ databases">
        <authorList>
            <person name="Chin J."/>
            <person name="Alexander D.H."/>
            <person name="Marks P."/>
            <person name="Korlach J."/>
            <person name="Clum A."/>
            <person name="Copeland A."/>
        </authorList>
    </citation>
    <scope>NUCLEOTIDE SEQUENCE [LARGE SCALE GENOMIC DNA]</scope>
    <source>
        <strain evidence="6">ATCC 35948 / DSM 1279 / VKM B-1258 / 21</strain>
        <strain evidence="4">DSM 1279</strain>
    </source>
</reference>
<accession>D3PS52</accession>